<dbReference type="InterPro" id="IPR038770">
    <property type="entry name" value="Na+/solute_symporter_sf"/>
</dbReference>
<organism evidence="9 10">
    <name type="scientific">Pedobacter cryotolerans</name>
    <dbReference type="NCBI Taxonomy" id="2571270"/>
    <lineage>
        <taxon>Bacteria</taxon>
        <taxon>Pseudomonadati</taxon>
        <taxon>Bacteroidota</taxon>
        <taxon>Sphingobacteriia</taxon>
        <taxon>Sphingobacteriales</taxon>
        <taxon>Sphingobacteriaceae</taxon>
        <taxon>Pedobacter</taxon>
    </lineage>
</organism>
<sequence>MANFLIIALCILAGIVFRKTKTLPKDAHKGINAWIIYIALPAVSFKYLPHITFTKELLLPALASICVWLLGWLYITVYKKLNPKISTATAGGLKLTSSLSNTSFIGFPLIMAYFSEKELAIAIICDQITFTILSTLGVITAIRSSQAQKLDVKMVVKKVFTFPPFIACVLALILPRFLDLSTLNPLVDKLASTVGPLALFSIGLQLKFGGWYSEIKHISVALIYKLVLAPLAISLIVIVLGITGTVAKITIFEMAMPTLLTSGIVADQYNLNPKVANLVIGIGIVLSFITTGFWWLFLTYSGLF</sequence>
<evidence type="ECO:0000256" key="6">
    <source>
        <dbReference type="ARBA" id="ARBA00022989"/>
    </source>
</evidence>
<comment type="similarity">
    <text evidence="2">Belongs to the auxin efflux carrier (TC 2.A.69) family.</text>
</comment>
<dbReference type="Gene3D" id="1.20.1530.20">
    <property type="match status" value="1"/>
</dbReference>
<keyword evidence="10" id="KW-1185">Reference proteome</keyword>
<keyword evidence="5 8" id="KW-0812">Transmembrane</keyword>
<dbReference type="PANTHER" id="PTHR36838:SF1">
    <property type="entry name" value="SLR1864 PROTEIN"/>
    <property type="match status" value="1"/>
</dbReference>
<evidence type="ECO:0000256" key="1">
    <source>
        <dbReference type="ARBA" id="ARBA00004651"/>
    </source>
</evidence>
<dbReference type="InterPro" id="IPR004776">
    <property type="entry name" value="Mem_transp_PIN-like"/>
</dbReference>
<evidence type="ECO:0000313" key="10">
    <source>
        <dbReference type="Proteomes" id="UP000310477"/>
    </source>
</evidence>
<reference evidence="9 10" key="1">
    <citation type="submission" date="2019-04" db="EMBL/GenBank/DDBJ databases">
        <title>Pedobacter sp. AR-2-6 sp. nov., isolated from Arctic soil.</title>
        <authorList>
            <person name="Dahal R.H."/>
            <person name="Kim D.-U."/>
        </authorList>
    </citation>
    <scope>NUCLEOTIDE SEQUENCE [LARGE SCALE GENOMIC DNA]</scope>
    <source>
        <strain evidence="9 10">AR-2-6</strain>
    </source>
</reference>
<dbReference type="EMBL" id="SWBO01000001">
    <property type="protein sequence ID" value="TKC03371.1"/>
    <property type="molecule type" value="Genomic_DNA"/>
</dbReference>
<evidence type="ECO:0000256" key="7">
    <source>
        <dbReference type="ARBA" id="ARBA00023136"/>
    </source>
</evidence>
<feature type="transmembrane region" description="Helical" evidence="8">
    <location>
        <begin position="120"/>
        <end position="139"/>
    </location>
</feature>
<keyword evidence="4" id="KW-1003">Cell membrane</keyword>
<evidence type="ECO:0000256" key="5">
    <source>
        <dbReference type="ARBA" id="ARBA00022692"/>
    </source>
</evidence>
<feature type="transmembrane region" description="Helical" evidence="8">
    <location>
        <begin position="278"/>
        <end position="297"/>
    </location>
</feature>
<feature type="transmembrane region" description="Helical" evidence="8">
    <location>
        <begin position="249"/>
        <end position="266"/>
    </location>
</feature>
<dbReference type="Pfam" id="PF03547">
    <property type="entry name" value="Mem_trans"/>
    <property type="match status" value="1"/>
</dbReference>
<dbReference type="AlphaFoldDB" id="A0A4U1CG75"/>
<gene>
    <name evidence="9" type="ORF">FA045_02040</name>
</gene>
<dbReference type="Proteomes" id="UP000310477">
    <property type="component" value="Unassembled WGS sequence"/>
</dbReference>
<feature type="transmembrane region" description="Helical" evidence="8">
    <location>
        <begin position="159"/>
        <end position="178"/>
    </location>
</feature>
<comment type="caution">
    <text evidence="9">The sequence shown here is derived from an EMBL/GenBank/DDBJ whole genome shotgun (WGS) entry which is preliminary data.</text>
</comment>
<dbReference type="GO" id="GO:0005886">
    <property type="term" value="C:plasma membrane"/>
    <property type="evidence" value="ECO:0007669"/>
    <property type="project" value="UniProtKB-SubCell"/>
</dbReference>
<keyword evidence="6 8" id="KW-1133">Transmembrane helix</keyword>
<evidence type="ECO:0000256" key="4">
    <source>
        <dbReference type="ARBA" id="ARBA00022475"/>
    </source>
</evidence>
<dbReference type="OrthoDB" id="9786183at2"/>
<dbReference type="GO" id="GO:0055085">
    <property type="term" value="P:transmembrane transport"/>
    <property type="evidence" value="ECO:0007669"/>
    <property type="project" value="InterPro"/>
</dbReference>
<feature type="transmembrane region" description="Helical" evidence="8">
    <location>
        <begin position="57"/>
        <end position="75"/>
    </location>
</feature>
<evidence type="ECO:0000313" key="9">
    <source>
        <dbReference type="EMBL" id="TKC03371.1"/>
    </source>
</evidence>
<feature type="transmembrane region" description="Helical" evidence="8">
    <location>
        <begin position="222"/>
        <end position="243"/>
    </location>
</feature>
<name>A0A4U1CG75_9SPHI</name>
<keyword evidence="3" id="KW-0813">Transport</keyword>
<protein>
    <submittedName>
        <fullName evidence="9">AEC family transporter</fullName>
    </submittedName>
</protein>
<keyword evidence="7 8" id="KW-0472">Membrane</keyword>
<feature type="transmembrane region" description="Helical" evidence="8">
    <location>
        <begin position="190"/>
        <end position="210"/>
    </location>
</feature>
<feature type="transmembrane region" description="Helical" evidence="8">
    <location>
        <begin position="95"/>
        <end position="114"/>
    </location>
</feature>
<proteinExistence type="inferred from homology"/>
<evidence type="ECO:0000256" key="8">
    <source>
        <dbReference type="SAM" id="Phobius"/>
    </source>
</evidence>
<accession>A0A4U1CG75</accession>
<comment type="subcellular location">
    <subcellularLocation>
        <location evidence="1">Cell membrane</location>
        <topology evidence="1">Multi-pass membrane protein</topology>
    </subcellularLocation>
</comment>
<evidence type="ECO:0000256" key="2">
    <source>
        <dbReference type="ARBA" id="ARBA00010145"/>
    </source>
</evidence>
<evidence type="ECO:0000256" key="3">
    <source>
        <dbReference type="ARBA" id="ARBA00022448"/>
    </source>
</evidence>
<dbReference type="PANTHER" id="PTHR36838">
    <property type="entry name" value="AUXIN EFFLUX CARRIER FAMILY PROTEIN"/>
    <property type="match status" value="1"/>
</dbReference>
<dbReference type="RefSeq" id="WP_136873921.1">
    <property type="nucleotide sequence ID" value="NZ_SWBO01000001.1"/>
</dbReference>